<dbReference type="EMBL" id="LGTQ01000017">
    <property type="protein sequence ID" value="KPM46592.1"/>
    <property type="molecule type" value="Genomic_DNA"/>
</dbReference>
<evidence type="ECO:0000313" key="2">
    <source>
        <dbReference type="Proteomes" id="UP000050454"/>
    </source>
</evidence>
<reference evidence="1 2" key="1">
    <citation type="submission" date="2015-07" db="EMBL/GenBank/DDBJ databases">
        <title>The draft genome sequence of Leadbetterella sp. JN14-9.</title>
        <authorList>
            <person name="Liu Y."/>
            <person name="Du J."/>
            <person name="Shao Z."/>
        </authorList>
    </citation>
    <scope>NUCLEOTIDE SEQUENCE [LARGE SCALE GENOMIC DNA]</scope>
    <source>
        <strain evidence="1 2">JN14-9</strain>
    </source>
</reference>
<dbReference type="AlphaFoldDB" id="A0A0P7B8H4"/>
<comment type="caution">
    <text evidence="1">The sequence shown here is derived from an EMBL/GenBank/DDBJ whole genome shotgun (WGS) entry which is preliminary data.</text>
</comment>
<dbReference type="Proteomes" id="UP000050454">
    <property type="component" value="Unassembled WGS sequence"/>
</dbReference>
<proteinExistence type="predicted"/>
<sequence length="480" mass="56209">MELKIFNQILFGSLKPWNFKIQNQRDWAENYNKARQASENYSLSLKDAFYILLREYPNVYSGIENEIPNHISLSPLFYSENLSPVSLEDQFYELLINLEVKRVLNTFNEFSEGFSNDIDGIFQVEKFLTNLKSCLVQTHENLSEVEDFDNKELSEKVLIFMYNKLLVLFFDTQIRYHQYNRSPLSLEDFYIQELGTLKPEHAVIHPTLEYFYNKIETALELKSTDQLEKLIQELNDNPEIESAIENAIFLIQEYITVDECFNEEYTSAKFTEHKSILESDISQKIYGIERVSLIESHLETFKSFNSPSSIPGKLKHWLEQQKVIYSHNPANTFPVTTKTEEAVTLQDKPMPVATKDINALKEIAYKHLAFFKGTNEYNSKIMKDSDHDILMDWVYELIETEKVPFIAPPLKQINLTNNMIRYTFYLIHKELYGTQKINIAWIDFIHKAFTQFQGTETSTTKTKFSTKPAKYEAIRKAMTG</sequence>
<evidence type="ECO:0000313" key="1">
    <source>
        <dbReference type="EMBL" id="KPM46592.1"/>
    </source>
</evidence>
<dbReference type="STRING" id="1605367.AFM12_19235"/>
<dbReference type="RefSeq" id="WP_055152050.1">
    <property type="nucleotide sequence ID" value="NZ_JXSZ01000017.1"/>
</dbReference>
<keyword evidence="2" id="KW-1185">Reference proteome</keyword>
<organism evidence="1 2">
    <name type="scientific">Jiulongibacter sediminis</name>
    <dbReference type="NCBI Taxonomy" id="1605367"/>
    <lineage>
        <taxon>Bacteria</taxon>
        <taxon>Pseudomonadati</taxon>
        <taxon>Bacteroidota</taxon>
        <taxon>Cytophagia</taxon>
        <taxon>Cytophagales</taxon>
        <taxon>Leadbetterellaceae</taxon>
        <taxon>Jiulongibacter</taxon>
    </lineage>
</organism>
<name>A0A0P7B8H4_9BACT</name>
<accession>A0A0P7B8H4</accession>
<gene>
    <name evidence="1" type="ORF">AFM12_19235</name>
</gene>
<protein>
    <submittedName>
        <fullName evidence="1">Uncharacterized protein</fullName>
    </submittedName>
</protein>
<dbReference type="OrthoDB" id="641012at2"/>